<dbReference type="RefSeq" id="XP_014480220.1">
    <property type="nucleotide sequence ID" value="XM_014624734.1"/>
</dbReference>
<evidence type="ECO:0000256" key="2">
    <source>
        <dbReference type="ARBA" id="ARBA00022980"/>
    </source>
</evidence>
<evidence type="ECO:0000256" key="3">
    <source>
        <dbReference type="ARBA" id="ARBA00023274"/>
    </source>
</evidence>
<evidence type="ECO:0000313" key="7">
    <source>
        <dbReference type="Proteomes" id="UP000515204"/>
    </source>
</evidence>
<evidence type="ECO:0000313" key="8">
    <source>
        <dbReference type="RefSeq" id="XP_014480220.1"/>
    </source>
</evidence>
<evidence type="ECO:0000256" key="4">
    <source>
        <dbReference type="ARBA" id="ARBA00035707"/>
    </source>
</evidence>
<protein>
    <recommendedName>
        <fullName evidence="4">Large ribosomal subunit protein uL10m</fullName>
    </recommendedName>
    <alternativeName>
        <fullName evidence="5">39S ribosomal protein L10, mitochondrial</fullName>
    </alternativeName>
</protein>
<accession>A0A6P3XNY6</accession>
<dbReference type="InterPro" id="IPR001790">
    <property type="entry name" value="Ribosomal_uL10"/>
</dbReference>
<dbReference type="Pfam" id="PF00466">
    <property type="entry name" value="Ribosomal_L10"/>
    <property type="match status" value="1"/>
</dbReference>
<dbReference type="AlphaFoldDB" id="A0A6P3XNY6"/>
<dbReference type="Proteomes" id="UP000515204">
    <property type="component" value="Unplaced"/>
</dbReference>
<dbReference type="GeneID" id="106747327"/>
<dbReference type="FunFam" id="3.30.70.1730:FF:000012">
    <property type="entry name" value="Mitochondrial Ribosomal Protein, Large"/>
    <property type="match status" value="1"/>
</dbReference>
<comment type="similarity">
    <text evidence="1">Belongs to the universal ribosomal protein uL10 family.</text>
</comment>
<proteinExistence type="inferred from homology"/>
<dbReference type="OrthoDB" id="360689at2759"/>
<dbReference type="SUPFAM" id="SSF160369">
    <property type="entry name" value="Ribosomal protein L10-like"/>
    <property type="match status" value="1"/>
</dbReference>
<organism evidence="7 8">
    <name type="scientific">Dinoponera quadriceps</name>
    <name type="common">South American ant</name>
    <dbReference type="NCBI Taxonomy" id="609295"/>
    <lineage>
        <taxon>Eukaryota</taxon>
        <taxon>Metazoa</taxon>
        <taxon>Ecdysozoa</taxon>
        <taxon>Arthropoda</taxon>
        <taxon>Hexapoda</taxon>
        <taxon>Insecta</taxon>
        <taxon>Pterygota</taxon>
        <taxon>Neoptera</taxon>
        <taxon>Endopterygota</taxon>
        <taxon>Hymenoptera</taxon>
        <taxon>Apocrita</taxon>
        <taxon>Aculeata</taxon>
        <taxon>Formicoidea</taxon>
        <taxon>Formicidae</taxon>
        <taxon>Ponerinae</taxon>
        <taxon>Ponerini</taxon>
        <taxon>Dinoponera</taxon>
    </lineage>
</organism>
<keyword evidence="2 8" id="KW-0689">Ribosomal protein</keyword>
<dbReference type="InterPro" id="IPR043141">
    <property type="entry name" value="Ribosomal_uL10-like_sf"/>
</dbReference>
<evidence type="ECO:0000256" key="5">
    <source>
        <dbReference type="ARBA" id="ARBA00035716"/>
    </source>
</evidence>
<dbReference type="Gene3D" id="3.30.70.1730">
    <property type="match status" value="1"/>
</dbReference>
<comment type="subunit">
    <text evidence="6">Component of the mitochondrial ribosome large subunit (39S) which comprises a 16S rRNA and about 50 distinct proteins.</text>
</comment>
<dbReference type="KEGG" id="dqu:106747327"/>
<dbReference type="InterPro" id="IPR047865">
    <property type="entry name" value="Ribosomal_uL10_bac_type"/>
</dbReference>
<dbReference type="CTD" id="124995"/>
<keyword evidence="7" id="KW-1185">Reference proteome</keyword>
<evidence type="ECO:0000256" key="1">
    <source>
        <dbReference type="ARBA" id="ARBA00008889"/>
    </source>
</evidence>
<reference evidence="8" key="1">
    <citation type="submission" date="2025-08" db="UniProtKB">
        <authorList>
            <consortium name="RefSeq"/>
        </authorList>
    </citation>
    <scope>IDENTIFICATION</scope>
</reference>
<sequence>MAQCLRKGFQIVPNTILYQQKRFRSKINIQKPRKPHYLRGLVNTFLTPYYENKNADKSLVELCNKLNKLEKKVEYNPYERIIAREVRNWFEESKMVAICHMNSMKAEEKFEMDVPLRKANIYTKRYNKKIMLLALEDSPYAATLPLYETSFIIMFSPDLNVAPFEKIIKKFPSIILLAGILEGRLLNKNNFLKYGKLDLTTSRMHLVQVLQNAGGNNLNQQLTQHQSTLVARLKQISMNETAPDENEKSVPV</sequence>
<evidence type="ECO:0000256" key="6">
    <source>
        <dbReference type="ARBA" id="ARBA00038782"/>
    </source>
</evidence>
<dbReference type="GO" id="GO:0005840">
    <property type="term" value="C:ribosome"/>
    <property type="evidence" value="ECO:0007669"/>
    <property type="project" value="UniProtKB-KW"/>
</dbReference>
<dbReference type="GO" id="GO:1990904">
    <property type="term" value="C:ribonucleoprotein complex"/>
    <property type="evidence" value="ECO:0007669"/>
    <property type="project" value="UniProtKB-KW"/>
</dbReference>
<name>A0A6P3XNY6_DINQU</name>
<dbReference type="PANTHER" id="PTHR11560">
    <property type="entry name" value="39S RIBOSOMAL PROTEIN L10, MITOCHONDRIAL"/>
    <property type="match status" value="1"/>
</dbReference>
<gene>
    <name evidence="8" type="primary">LOC106747327</name>
</gene>
<keyword evidence="3" id="KW-0687">Ribonucleoprotein</keyword>